<dbReference type="EMBL" id="WMLF01000216">
    <property type="protein sequence ID" value="MBB1244965.1"/>
    <property type="molecule type" value="Genomic_DNA"/>
</dbReference>
<reference evidence="3" key="1">
    <citation type="journal article" date="2020" name="Syst. Appl. Microbiol.">
        <title>Streptomyces alkaliterrae sp. nov., isolated from an alkaline soil, and emended descriptions of Streptomyces alkaliphilus, Streptomyces calidiresistens and Streptomyces durbertensis.</title>
        <authorList>
            <person name="Swiecimska M."/>
            <person name="Golinska P."/>
            <person name="Nouioui I."/>
            <person name="Wypij M."/>
            <person name="Rai M."/>
            <person name="Sangal V."/>
            <person name="Goodfellow M."/>
        </authorList>
    </citation>
    <scope>NUCLEOTIDE SEQUENCE [LARGE SCALE GENOMIC DNA]</scope>
    <source>
        <strain evidence="3">DSM 104538</strain>
    </source>
</reference>
<sequence>MANVAGQAAVPVIVSAREKILDRDAYDNATSFDINDLSEERTADAPPAPAGAAAPPTPATS</sequence>
<accession>A0ABR6EJ34</accession>
<comment type="caution">
    <text evidence="2">The sequence shown here is derived from an EMBL/GenBank/DDBJ whole genome shotgun (WGS) entry which is preliminary data.</text>
</comment>
<protein>
    <submittedName>
        <fullName evidence="2">Uncharacterized protein</fullName>
    </submittedName>
</protein>
<dbReference type="Proteomes" id="UP000766698">
    <property type="component" value="Unassembled WGS sequence"/>
</dbReference>
<evidence type="ECO:0000256" key="1">
    <source>
        <dbReference type="SAM" id="MobiDB-lite"/>
    </source>
</evidence>
<evidence type="ECO:0000313" key="2">
    <source>
        <dbReference type="EMBL" id="MBB1244965.1"/>
    </source>
</evidence>
<gene>
    <name evidence="2" type="ORF">GL263_15520</name>
</gene>
<organism evidence="2 3">
    <name type="scientific">Streptomyces durbertensis</name>
    <dbReference type="NCBI Taxonomy" id="2448886"/>
    <lineage>
        <taxon>Bacteria</taxon>
        <taxon>Bacillati</taxon>
        <taxon>Actinomycetota</taxon>
        <taxon>Actinomycetes</taxon>
        <taxon>Kitasatosporales</taxon>
        <taxon>Streptomycetaceae</taxon>
        <taxon>Streptomyces</taxon>
    </lineage>
</organism>
<proteinExistence type="predicted"/>
<keyword evidence="3" id="KW-1185">Reference proteome</keyword>
<name>A0ABR6EJ34_9ACTN</name>
<evidence type="ECO:0000313" key="3">
    <source>
        <dbReference type="Proteomes" id="UP000766698"/>
    </source>
</evidence>
<feature type="region of interest" description="Disordered" evidence="1">
    <location>
        <begin position="26"/>
        <end position="61"/>
    </location>
</feature>